<dbReference type="Proteomes" id="UP000322667">
    <property type="component" value="Chromosome D13"/>
</dbReference>
<evidence type="ECO:0000313" key="2">
    <source>
        <dbReference type="Proteomes" id="UP000322667"/>
    </source>
</evidence>
<dbReference type="PANTHER" id="PTHR48248">
    <property type="entry name" value="UVR DOMAIN-CONTAINING PROTEIN"/>
    <property type="match status" value="1"/>
</dbReference>
<organism evidence="1 2">
    <name type="scientific">Gossypium tomentosum</name>
    <name type="common">Hawaiian cotton</name>
    <name type="synonym">Gossypium sandvicense</name>
    <dbReference type="NCBI Taxonomy" id="34277"/>
    <lineage>
        <taxon>Eukaryota</taxon>
        <taxon>Viridiplantae</taxon>
        <taxon>Streptophyta</taxon>
        <taxon>Embryophyta</taxon>
        <taxon>Tracheophyta</taxon>
        <taxon>Spermatophyta</taxon>
        <taxon>Magnoliopsida</taxon>
        <taxon>eudicotyledons</taxon>
        <taxon>Gunneridae</taxon>
        <taxon>Pentapetalae</taxon>
        <taxon>rosids</taxon>
        <taxon>malvids</taxon>
        <taxon>Malvales</taxon>
        <taxon>Malvaceae</taxon>
        <taxon>Malvoideae</taxon>
        <taxon>Gossypium</taxon>
    </lineage>
</organism>
<proteinExistence type="predicted"/>
<dbReference type="PANTHER" id="PTHR48248:SF5">
    <property type="entry name" value="UVR DOMAIN-CONTAINING PROTEIN"/>
    <property type="match status" value="1"/>
</dbReference>
<keyword evidence="2" id="KW-1185">Reference proteome</keyword>
<reference evidence="1 2" key="1">
    <citation type="submission" date="2019-07" db="EMBL/GenBank/DDBJ databases">
        <title>WGS assembly of Gossypium tomentosum.</title>
        <authorList>
            <person name="Chen Z.J."/>
            <person name="Sreedasyam A."/>
            <person name="Ando A."/>
            <person name="Song Q."/>
            <person name="De L."/>
            <person name="Hulse-Kemp A."/>
            <person name="Ding M."/>
            <person name="Ye W."/>
            <person name="Kirkbride R."/>
            <person name="Jenkins J."/>
            <person name="Plott C."/>
            <person name="Lovell J."/>
            <person name="Lin Y.-M."/>
            <person name="Vaughn R."/>
            <person name="Liu B."/>
            <person name="Li W."/>
            <person name="Simpson S."/>
            <person name="Scheffler B."/>
            <person name="Saski C."/>
            <person name="Grover C."/>
            <person name="Hu G."/>
            <person name="Conover J."/>
            <person name="Carlson J."/>
            <person name="Shu S."/>
            <person name="Boston L."/>
            <person name="Williams M."/>
            <person name="Peterson D."/>
            <person name="Mcgee K."/>
            <person name="Jones D."/>
            <person name="Wendel J."/>
            <person name="Stelly D."/>
            <person name="Grimwood J."/>
            <person name="Schmutz J."/>
        </authorList>
    </citation>
    <scope>NUCLEOTIDE SEQUENCE [LARGE SCALE GENOMIC DNA]</scope>
    <source>
        <strain evidence="1">7179.01</strain>
    </source>
</reference>
<sequence length="102" mass="11976">MAPSRRGMGDERLNQKIQCLKRNTAKISMDQLRIREEQISVRQKFAIIKQQCQQLRKEINLISKQASMTQIRLAFMFQIIRARKDGNFSQAAKLTHSLRFIV</sequence>
<gene>
    <name evidence="1" type="ORF">ES332_D13G156500v1</name>
</gene>
<dbReference type="EMBL" id="CM017635">
    <property type="protein sequence ID" value="TYH34891.1"/>
    <property type="molecule type" value="Genomic_DNA"/>
</dbReference>
<accession>A0A5D2HXG4</accession>
<protein>
    <submittedName>
        <fullName evidence="1">Uncharacterized protein</fullName>
    </submittedName>
</protein>
<evidence type="ECO:0000313" key="1">
    <source>
        <dbReference type="EMBL" id="TYH34891.1"/>
    </source>
</evidence>
<name>A0A5D2HXG4_GOSTO</name>
<dbReference type="AlphaFoldDB" id="A0A5D2HXG4"/>